<sequence length="304" mass="32005">MAPANGTGLISFPTTGGSGPAGDGGVDDPLLHYSEPPSPVAEAPRARREPAESLPRRAAAAWRWLVHGPPRQPRYRSGYLTLIPLSDARLQPRRTRLMVGLGLLLALLIAGGVFVSVPRGVSIGTLDMHSTHMHFNGSTMNYRIILGAKVPVLNPNFFSARVTGNLSISFYDADAGWKAFGPVDVPARSFPSEVHVKVDASNLPGKYTAVVIGCCLNFPRKLIFFLTASFKVDYMMWSYDLPLVDSYFMLDCSDADADALGGGEGGDADGGGGGGGFPLPLRRVDAAAASAALRAGASNHGPGV</sequence>
<name>A0A2V0PH74_9CHLO</name>
<gene>
    <name evidence="3" type="ORF">Rsub_09140</name>
</gene>
<dbReference type="PANTHER" id="PTHR28556">
    <property type="entry name" value="TRANSMEMBRANE PROTEIN 106B"/>
    <property type="match status" value="1"/>
</dbReference>
<protein>
    <submittedName>
        <fullName evidence="3">Uncharacterized protein</fullName>
    </submittedName>
</protein>
<proteinExistence type="predicted"/>
<feature type="region of interest" description="Disordered" evidence="1">
    <location>
        <begin position="1"/>
        <end position="52"/>
    </location>
</feature>
<evidence type="ECO:0000256" key="1">
    <source>
        <dbReference type="SAM" id="MobiDB-lite"/>
    </source>
</evidence>
<dbReference type="Proteomes" id="UP000247498">
    <property type="component" value="Unassembled WGS sequence"/>
</dbReference>
<reference evidence="3 4" key="1">
    <citation type="journal article" date="2018" name="Sci. Rep.">
        <title>Raphidocelis subcapitata (=Pseudokirchneriella subcapitata) provides an insight into genome evolution and environmental adaptations in the Sphaeropleales.</title>
        <authorList>
            <person name="Suzuki S."/>
            <person name="Yamaguchi H."/>
            <person name="Nakajima N."/>
            <person name="Kawachi M."/>
        </authorList>
    </citation>
    <scope>NUCLEOTIDE SEQUENCE [LARGE SCALE GENOMIC DNA]</scope>
    <source>
        <strain evidence="3 4">NIES-35</strain>
    </source>
</reference>
<keyword evidence="2" id="KW-0472">Membrane</keyword>
<evidence type="ECO:0000256" key="2">
    <source>
        <dbReference type="SAM" id="Phobius"/>
    </source>
</evidence>
<dbReference type="PANTHER" id="PTHR28556:SF4">
    <property type="entry name" value="TRANSMEMBRANE PROTEIN 106A"/>
    <property type="match status" value="1"/>
</dbReference>
<evidence type="ECO:0000313" key="3">
    <source>
        <dbReference type="EMBL" id="GBF96557.1"/>
    </source>
</evidence>
<dbReference type="OrthoDB" id="508875at2759"/>
<comment type="caution">
    <text evidence="3">The sequence shown here is derived from an EMBL/GenBank/DDBJ whole genome shotgun (WGS) entry which is preliminary data.</text>
</comment>
<dbReference type="AlphaFoldDB" id="A0A2V0PH74"/>
<keyword evidence="2" id="KW-1133">Transmembrane helix</keyword>
<accession>A0A2V0PH74</accession>
<keyword evidence="2" id="KW-0812">Transmembrane</keyword>
<dbReference type="InterPro" id="IPR009790">
    <property type="entry name" value="TMEM106"/>
</dbReference>
<feature type="transmembrane region" description="Helical" evidence="2">
    <location>
        <begin position="97"/>
        <end position="117"/>
    </location>
</feature>
<organism evidence="3 4">
    <name type="scientific">Raphidocelis subcapitata</name>
    <dbReference type="NCBI Taxonomy" id="307507"/>
    <lineage>
        <taxon>Eukaryota</taxon>
        <taxon>Viridiplantae</taxon>
        <taxon>Chlorophyta</taxon>
        <taxon>core chlorophytes</taxon>
        <taxon>Chlorophyceae</taxon>
        <taxon>CS clade</taxon>
        <taxon>Sphaeropleales</taxon>
        <taxon>Selenastraceae</taxon>
        <taxon>Raphidocelis</taxon>
    </lineage>
</organism>
<evidence type="ECO:0000313" key="4">
    <source>
        <dbReference type="Proteomes" id="UP000247498"/>
    </source>
</evidence>
<dbReference type="InParanoid" id="A0A2V0PH74"/>
<keyword evidence="4" id="KW-1185">Reference proteome</keyword>
<dbReference type="EMBL" id="BDRX01000082">
    <property type="protein sequence ID" value="GBF96557.1"/>
    <property type="molecule type" value="Genomic_DNA"/>
</dbReference>